<dbReference type="OMA" id="FWWESYY"/>
<dbReference type="Gramene" id="VVA37376">
    <property type="protein sequence ID" value="VVA37376"/>
    <property type="gene ID" value="Prudul26B018606"/>
</dbReference>
<protein>
    <submittedName>
        <fullName evidence="1">PREDICTED: Gag protease poly</fullName>
    </submittedName>
</protein>
<evidence type="ECO:0000313" key="1">
    <source>
        <dbReference type="EMBL" id="VVA37376.1"/>
    </source>
</evidence>
<reference evidence="2" key="1">
    <citation type="journal article" date="2020" name="Plant J.">
        <title>Transposons played a major role in the diversification between the closely related almond and peach genomes: results from the almond genome sequence.</title>
        <authorList>
            <person name="Alioto T."/>
            <person name="Alexiou K.G."/>
            <person name="Bardil A."/>
            <person name="Barteri F."/>
            <person name="Castanera R."/>
            <person name="Cruz F."/>
            <person name="Dhingra A."/>
            <person name="Duval H."/>
            <person name="Fernandez I Marti A."/>
            <person name="Frias L."/>
            <person name="Galan B."/>
            <person name="Garcia J.L."/>
            <person name="Howad W."/>
            <person name="Gomez-Garrido J."/>
            <person name="Gut M."/>
            <person name="Julca I."/>
            <person name="Morata J."/>
            <person name="Puigdomenech P."/>
            <person name="Ribeca P."/>
            <person name="Rubio Cabetas M.J."/>
            <person name="Vlasova A."/>
            <person name="Wirthensohn M."/>
            <person name="Garcia-Mas J."/>
            <person name="Gabaldon T."/>
            <person name="Casacuberta J.M."/>
            <person name="Arus P."/>
        </authorList>
    </citation>
    <scope>NUCLEOTIDE SEQUENCE [LARGE SCALE GENOMIC DNA]</scope>
    <source>
        <strain evidence="2">cv. Texas</strain>
    </source>
</reference>
<feature type="non-terminal residue" evidence="1">
    <location>
        <position position="91"/>
    </location>
</feature>
<dbReference type="AlphaFoldDB" id="A0A5E4GCF0"/>
<proteinExistence type="predicted"/>
<dbReference type="GO" id="GO:0008233">
    <property type="term" value="F:peptidase activity"/>
    <property type="evidence" value="ECO:0007669"/>
    <property type="project" value="UniProtKB-KW"/>
</dbReference>
<accession>A0A5E4GCF0</accession>
<organism evidence="1 2">
    <name type="scientific">Prunus dulcis</name>
    <name type="common">Almond</name>
    <name type="synonym">Amygdalus dulcis</name>
    <dbReference type="NCBI Taxonomy" id="3755"/>
    <lineage>
        <taxon>Eukaryota</taxon>
        <taxon>Viridiplantae</taxon>
        <taxon>Streptophyta</taxon>
        <taxon>Embryophyta</taxon>
        <taxon>Tracheophyta</taxon>
        <taxon>Spermatophyta</taxon>
        <taxon>Magnoliopsida</taxon>
        <taxon>eudicotyledons</taxon>
        <taxon>Gunneridae</taxon>
        <taxon>Pentapetalae</taxon>
        <taxon>rosids</taxon>
        <taxon>fabids</taxon>
        <taxon>Rosales</taxon>
        <taxon>Rosaceae</taxon>
        <taxon>Amygdaloideae</taxon>
        <taxon>Amygdaleae</taxon>
        <taxon>Prunus</taxon>
    </lineage>
</organism>
<gene>
    <name evidence="1" type="ORF">ALMOND_2B018606</name>
</gene>
<dbReference type="InParanoid" id="A0A5E4GCF0"/>
<evidence type="ECO:0000313" key="2">
    <source>
        <dbReference type="Proteomes" id="UP000327085"/>
    </source>
</evidence>
<dbReference type="Proteomes" id="UP000327085">
    <property type="component" value="Unassembled WGS sequence"/>
</dbReference>
<keyword evidence="1" id="KW-0378">Hydrolase</keyword>
<name>A0A5E4GCF0_PRUDU</name>
<dbReference type="EMBL" id="CABIKO010000531">
    <property type="protein sequence ID" value="VVA37376.1"/>
    <property type="molecule type" value="Genomic_DNA"/>
</dbReference>
<keyword evidence="1" id="KW-0645">Protease</keyword>
<dbReference type="GO" id="GO:0006508">
    <property type="term" value="P:proteolysis"/>
    <property type="evidence" value="ECO:0007669"/>
    <property type="project" value="UniProtKB-KW"/>
</dbReference>
<sequence>RRIGATEFDGDGDPAVAEEWIEKMERIMEVMAVPQDRRVTLATFFLTRNARFWWESYYPQAYQNMKMEEFLQLEQGSMTVLEYEKKFNELS</sequence>
<feature type="non-terminal residue" evidence="1">
    <location>
        <position position="1"/>
    </location>
</feature>